<keyword evidence="1" id="KW-0472">Membrane</keyword>
<accession>A0A2S6FVD9</accession>
<gene>
    <name evidence="2" type="ORF">BD821_11831</name>
</gene>
<name>A0A2S6FVD9_9CLOT</name>
<feature type="transmembrane region" description="Helical" evidence="1">
    <location>
        <begin position="89"/>
        <end position="111"/>
    </location>
</feature>
<reference evidence="2 3" key="1">
    <citation type="submission" date="2018-02" db="EMBL/GenBank/DDBJ databases">
        <title>Genomic Encyclopedia of Archaeal and Bacterial Type Strains, Phase II (KMG-II): from individual species to whole genera.</title>
        <authorList>
            <person name="Goeker M."/>
        </authorList>
    </citation>
    <scope>NUCLEOTIDE SEQUENCE [LARGE SCALE GENOMIC DNA]</scope>
    <source>
        <strain evidence="2 3">DSM 15099</strain>
    </source>
</reference>
<dbReference type="RefSeq" id="WP_185158720.1">
    <property type="nucleotide sequence ID" value="NZ_PTIS01000018.1"/>
</dbReference>
<dbReference type="InterPro" id="IPR021279">
    <property type="entry name" value="DUF2721"/>
</dbReference>
<dbReference type="Proteomes" id="UP000239863">
    <property type="component" value="Unassembled WGS sequence"/>
</dbReference>
<evidence type="ECO:0000313" key="2">
    <source>
        <dbReference type="EMBL" id="PPK45950.1"/>
    </source>
</evidence>
<evidence type="ECO:0000256" key="1">
    <source>
        <dbReference type="SAM" id="Phobius"/>
    </source>
</evidence>
<protein>
    <submittedName>
        <fullName evidence="2">Uncharacterized protein DUF2721</fullName>
    </submittedName>
</protein>
<feature type="transmembrane region" description="Helical" evidence="1">
    <location>
        <begin position="61"/>
        <end position="83"/>
    </location>
</feature>
<comment type="caution">
    <text evidence="2">The sequence shown here is derived from an EMBL/GenBank/DDBJ whole genome shotgun (WGS) entry which is preliminary data.</text>
</comment>
<feature type="transmembrane region" description="Helical" evidence="1">
    <location>
        <begin position="6"/>
        <end position="24"/>
    </location>
</feature>
<dbReference type="AlphaFoldDB" id="A0A2S6FVD9"/>
<dbReference type="Pfam" id="PF11026">
    <property type="entry name" value="DUF2721"/>
    <property type="match status" value="1"/>
</dbReference>
<evidence type="ECO:0000313" key="3">
    <source>
        <dbReference type="Proteomes" id="UP000239863"/>
    </source>
</evidence>
<sequence>MKIELTTPAVLFTSISLLISAYTSRFLSLAQLVRQLDNQYKQDKNEDILKQIRNLQLRISIIRYTQIMGGVSFFLCALSTFLIFKDKNFAGEVAFGASLIALMISLLLLIIEVQISVKALNVQLEKYK</sequence>
<keyword evidence="1" id="KW-0812">Transmembrane</keyword>
<organism evidence="2 3">
    <name type="scientific">Clostridium algidicarnis DSM 15099</name>
    <dbReference type="NCBI Taxonomy" id="1121295"/>
    <lineage>
        <taxon>Bacteria</taxon>
        <taxon>Bacillati</taxon>
        <taxon>Bacillota</taxon>
        <taxon>Clostridia</taxon>
        <taxon>Eubacteriales</taxon>
        <taxon>Clostridiaceae</taxon>
        <taxon>Clostridium</taxon>
    </lineage>
</organism>
<dbReference type="EMBL" id="PTIS01000018">
    <property type="protein sequence ID" value="PPK45950.1"/>
    <property type="molecule type" value="Genomic_DNA"/>
</dbReference>
<proteinExistence type="predicted"/>
<keyword evidence="1" id="KW-1133">Transmembrane helix</keyword>